<keyword evidence="6" id="KW-0547">Nucleotide-binding</keyword>
<dbReference type="SUPFAM" id="SSF90123">
    <property type="entry name" value="ABC transporter transmembrane region"/>
    <property type="match status" value="2"/>
</dbReference>
<dbReference type="GO" id="GO:0016020">
    <property type="term" value="C:membrane"/>
    <property type="evidence" value="ECO:0007669"/>
    <property type="project" value="UniProtKB-SubCell"/>
</dbReference>
<keyword evidence="9 10" id="KW-0472">Membrane</keyword>
<evidence type="ECO:0000256" key="2">
    <source>
        <dbReference type="ARBA" id="ARBA00009726"/>
    </source>
</evidence>
<evidence type="ECO:0000256" key="9">
    <source>
        <dbReference type="ARBA" id="ARBA00023136"/>
    </source>
</evidence>
<keyword evidence="13" id="KW-1185">Reference proteome</keyword>
<evidence type="ECO:0000313" key="13">
    <source>
        <dbReference type="Proteomes" id="UP000046393"/>
    </source>
</evidence>
<name>A0A0N5AH10_9BILA</name>
<dbReference type="InterPro" id="IPR017871">
    <property type="entry name" value="ABC_transporter-like_CS"/>
</dbReference>
<dbReference type="PROSITE" id="PS50893">
    <property type="entry name" value="ABC_TRANSPORTER_2"/>
    <property type="match status" value="2"/>
</dbReference>
<feature type="transmembrane region" description="Helical" evidence="10">
    <location>
        <begin position="1016"/>
        <end position="1035"/>
    </location>
</feature>
<reference evidence="14" key="1">
    <citation type="submission" date="2017-02" db="UniProtKB">
        <authorList>
            <consortium name="WormBaseParasite"/>
        </authorList>
    </citation>
    <scope>IDENTIFICATION</scope>
</reference>
<dbReference type="InterPro" id="IPR003439">
    <property type="entry name" value="ABC_transporter-like_ATP-bd"/>
</dbReference>
<dbReference type="FunFam" id="3.40.50.300:FF:000973">
    <property type="entry name" value="Multidrug resistance-associated protein 4"/>
    <property type="match status" value="1"/>
</dbReference>
<dbReference type="InterPro" id="IPR050173">
    <property type="entry name" value="ABC_transporter_C-like"/>
</dbReference>
<keyword evidence="8 10" id="KW-1133">Transmembrane helix</keyword>
<feature type="transmembrane region" description="Helical" evidence="10">
    <location>
        <begin position="323"/>
        <end position="346"/>
    </location>
</feature>
<keyword evidence="3" id="KW-0813">Transport</keyword>
<dbReference type="Proteomes" id="UP000046393">
    <property type="component" value="Unplaced"/>
</dbReference>
<feature type="transmembrane region" description="Helical" evidence="10">
    <location>
        <begin position="1130"/>
        <end position="1148"/>
    </location>
</feature>
<evidence type="ECO:0000256" key="6">
    <source>
        <dbReference type="ARBA" id="ARBA00022741"/>
    </source>
</evidence>
<dbReference type="Gene3D" id="3.40.50.300">
    <property type="entry name" value="P-loop containing nucleotide triphosphate hydrolases"/>
    <property type="match status" value="2"/>
</dbReference>
<dbReference type="STRING" id="451379.A0A0N5AH10"/>
<evidence type="ECO:0000259" key="11">
    <source>
        <dbReference type="PROSITE" id="PS50893"/>
    </source>
</evidence>
<evidence type="ECO:0000256" key="7">
    <source>
        <dbReference type="ARBA" id="ARBA00022840"/>
    </source>
</evidence>
<dbReference type="SUPFAM" id="SSF52540">
    <property type="entry name" value="P-loop containing nucleoside triphosphate hydrolases"/>
    <property type="match status" value="2"/>
</dbReference>
<dbReference type="Pfam" id="PF00664">
    <property type="entry name" value="ABC_membrane"/>
    <property type="match status" value="2"/>
</dbReference>
<accession>A0A0N5AH10</accession>
<comment type="similarity">
    <text evidence="2">Belongs to the ABC transporter superfamily. ABCC family. Conjugate transporter (TC 3.A.1.208) subfamily.</text>
</comment>
<evidence type="ECO:0000256" key="4">
    <source>
        <dbReference type="ARBA" id="ARBA00022692"/>
    </source>
</evidence>
<dbReference type="PANTHER" id="PTHR24223:SF456">
    <property type="entry name" value="MULTIDRUG RESISTANCE-ASSOCIATED PROTEIN LETHAL(2)03659"/>
    <property type="match status" value="1"/>
</dbReference>
<dbReference type="FunFam" id="1.20.1560.10:FF:000026">
    <property type="entry name" value="Multidrug resistance-associated protein lethal(2)03659"/>
    <property type="match status" value="1"/>
</dbReference>
<feature type="transmembrane region" description="Helical" evidence="10">
    <location>
        <begin position="135"/>
        <end position="155"/>
    </location>
</feature>
<feature type="domain" description="ABC transporter" evidence="11">
    <location>
        <begin position="1191"/>
        <end position="1424"/>
    </location>
</feature>
<dbReference type="PROSITE" id="PS50929">
    <property type="entry name" value="ABC_TM1F"/>
    <property type="match status" value="2"/>
</dbReference>
<feature type="domain" description="ABC transporter" evidence="11">
    <location>
        <begin position="446"/>
        <end position="672"/>
    </location>
</feature>
<dbReference type="WBParaSite" id="SMUV_0000364201-mRNA-1">
    <property type="protein sequence ID" value="SMUV_0000364201-mRNA-1"/>
    <property type="gene ID" value="SMUV_0000364201"/>
</dbReference>
<organism evidence="13 14">
    <name type="scientific">Syphacia muris</name>
    <dbReference type="NCBI Taxonomy" id="451379"/>
    <lineage>
        <taxon>Eukaryota</taxon>
        <taxon>Metazoa</taxon>
        <taxon>Ecdysozoa</taxon>
        <taxon>Nematoda</taxon>
        <taxon>Chromadorea</taxon>
        <taxon>Rhabditida</taxon>
        <taxon>Spirurina</taxon>
        <taxon>Oxyuridomorpha</taxon>
        <taxon>Oxyuroidea</taxon>
        <taxon>Oxyuridae</taxon>
        <taxon>Syphacia</taxon>
    </lineage>
</organism>
<feature type="transmembrane region" description="Helical" evidence="10">
    <location>
        <begin position="20"/>
        <end position="42"/>
    </location>
</feature>
<dbReference type="GO" id="GO:0005524">
    <property type="term" value="F:ATP binding"/>
    <property type="evidence" value="ECO:0007669"/>
    <property type="project" value="UniProtKB-KW"/>
</dbReference>
<evidence type="ECO:0000259" key="12">
    <source>
        <dbReference type="PROSITE" id="PS50929"/>
    </source>
</evidence>
<feature type="transmembrane region" description="Helical" evidence="10">
    <location>
        <begin position="987"/>
        <end position="1010"/>
    </location>
</feature>
<keyword evidence="7" id="KW-0067">ATP-binding</keyword>
<evidence type="ECO:0000256" key="5">
    <source>
        <dbReference type="ARBA" id="ARBA00022737"/>
    </source>
</evidence>
<dbReference type="InterPro" id="IPR003593">
    <property type="entry name" value="AAA+_ATPase"/>
</dbReference>
<evidence type="ECO:0000256" key="8">
    <source>
        <dbReference type="ARBA" id="ARBA00022989"/>
    </source>
</evidence>
<evidence type="ECO:0000313" key="14">
    <source>
        <dbReference type="WBParaSite" id="SMUV_0000364201-mRNA-1"/>
    </source>
</evidence>
<dbReference type="SMART" id="SM00382">
    <property type="entry name" value="AAA"/>
    <property type="match status" value="2"/>
</dbReference>
<protein>
    <submittedName>
        <fullName evidence="14">Multidrug resistance-associated protein lethal(2)03659</fullName>
    </submittedName>
</protein>
<dbReference type="GO" id="GO:0140359">
    <property type="term" value="F:ABC-type transporter activity"/>
    <property type="evidence" value="ECO:0007669"/>
    <property type="project" value="InterPro"/>
</dbReference>
<sequence>MSATNLPPNPEISANFLSRITFFHLDHCNLFSFAIPFMIMGYRKTIEQSDLYEPVPNHNAKIATDKIIWIWKREMANAKKAGRKRSLFYAVMHHYLPRAFLLGILLFIEESLCVLQTVMIGRLIRYFSPNSSMSVGDACLAAAVIATAGALCPLIHHPHSYAMQKLGLELKIGVCGIIMHKGLRLSSGALQRTTIGHILTLMSNDAAKFDYAFLFVNYLCVGPFLLLVYIYLLWHETGPSCIAGFIALIMFIPLQSFFSRQIGRYRKLIAKRTDKRLSVMDQILSGIRVVKMYGWEDAFSGIVGELRRQELTYVRISNIWQSFVMGIFWASTKFIVLSVLITFTFFGNRIDAERAFVTTALFNACRHPLTLYIPFALQHLFESNVSLSRVQKFLELEEYDDLRQPILTETESESKITLKDDFSINGGQGVVSLCSTSNAFDSKIFVKAKELSATWDEVNTVKPRTVVKNVSFSAQAGDLVAIIGPVGAGKSSLLLSLLRETRLVKGSLQTVGVIAYAPQEPWLFSGTIRENILFGKPYDKGRYAEAIRVCCLRKDLMQLPHGDLSPVGDQGHSLSGGQKARISLARAIYSDADIYILDDPLSAVDAAVGRYLFKTCIVGHLSKKLTILVTHQVQFLNKATLVLLMENGQMVASGSFEDIGNFSCFSTDTQKSVEIHNSQASITENASVKLSELPELFFDSSESSNSDEVFFLAPEEISPLLEGERATDSLLKLSKAELSSYRCRRHSSASTVFSEASEYALDILLKNLQHKMYFTLGIIFYENLNAVKVWKISQFKPQEQAGTFNYEEDRLVGDVSWRIYLRYFNAMANPPCALIFAIAFAVAVQIFNNFIDWWLNKWSTASEKATLRAGFILLPSTSNFSDILLEQNYTYNDYADLLDFKLFQLHITLNTYRTVFTFASLFCYLNFRCIWFRTAQVNGSRLLHNRMFDTLITSPMTFFDQNPIGKLFKCRVLNRFSKDVGTMDDQLSYVFFEFFAGVLHISGISLLVLFLNPRNLISFIPLFLLFGFLREFYLASSRDVKRLEALSRSPLYSHISAVMRGLPIIRSFQKQSETIDKFYLYQNNNTAALFLQIVISRWFATLIDWLVAFMITAVAFFCILNKESQQSGEVALMMTYVVQFTGFVSWIMRQSAEVQNGMVSVERIIEYTELPVERVSEGILPAVGWPNFGKISFKNVSLKYNTNNIYVLKNVTFEILPKEKIGIVGRTGAGKSSLLSVLFRLVESEGTVIIDGVDTETLPLRELRKRLSIIPQEPVLFIGSLRRNLDPFNDYTDDRLWNALEQVELRTFVASLRNGLETRVEENGSNFSVGQRQLLCLARAVLKRSKILVIDEATANVDPETDNLIQRAIKRNFVYSTVLTVAHRLHTIVDSDKVMVLDGGCLMEFDHPYKLLCNEGSSFSALVSETGADTAKYLRNLAFNAYLAKKT</sequence>
<dbReference type="InterPro" id="IPR027417">
    <property type="entry name" value="P-loop_NTPase"/>
</dbReference>
<dbReference type="InterPro" id="IPR036640">
    <property type="entry name" value="ABC1_TM_sf"/>
</dbReference>
<keyword evidence="5" id="KW-0677">Repeat</keyword>
<dbReference type="CDD" id="cd03244">
    <property type="entry name" value="ABCC_MRP_domain2"/>
    <property type="match status" value="1"/>
</dbReference>
<evidence type="ECO:0000256" key="1">
    <source>
        <dbReference type="ARBA" id="ARBA00004141"/>
    </source>
</evidence>
<proteinExistence type="inferred from homology"/>
<dbReference type="InterPro" id="IPR011527">
    <property type="entry name" value="ABC1_TM_dom"/>
</dbReference>
<dbReference type="Pfam" id="PF00005">
    <property type="entry name" value="ABC_tran"/>
    <property type="match status" value="2"/>
</dbReference>
<evidence type="ECO:0000256" key="3">
    <source>
        <dbReference type="ARBA" id="ARBA00022448"/>
    </source>
</evidence>
<feature type="transmembrane region" description="Helical" evidence="10">
    <location>
        <begin position="237"/>
        <end position="258"/>
    </location>
</feature>
<evidence type="ECO:0000256" key="10">
    <source>
        <dbReference type="SAM" id="Phobius"/>
    </source>
</evidence>
<dbReference type="PROSITE" id="PS00211">
    <property type="entry name" value="ABC_TRANSPORTER_1"/>
    <property type="match status" value="2"/>
</dbReference>
<comment type="subcellular location">
    <subcellularLocation>
        <location evidence="1">Membrane</location>
        <topology evidence="1">Multi-pass membrane protein</topology>
    </subcellularLocation>
</comment>
<feature type="transmembrane region" description="Helical" evidence="10">
    <location>
        <begin position="211"/>
        <end position="231"/>
    </location>
</feature>
<dbReference type="CDD" id="cd03250">
    <property type="entry name" value="ABCC_MRP_domain1"/>
    <property type="match status" value="1"/>
</dbReference>
<dbReference type="FunFam" id="3.40.50.300:FF:000163">
    <property type="entry name" value="Multidrug resistance-associated protein member 4"/>
    <property type="match status" value="1"/>
</dbReference>
<feature type="transmembrane region" description="Helical" evidence="10">
    <location>
        <begin position="87"/>
        <end position="108"/>
    </location>
</feature>
<keyword evidence="4 10" id="KW-0812">Transmembrane</keyword>
<feature type="domain" description="ABC transmembrane type-1" evidence="12">
    <location>
        <begin position="100"/>
        <end position="370"/>
    </location>
</feature>
<feature type="transmembrane region" description="Helical" evidence="10">
    <location>
        <begin position="833"/>
        <end position="855"/>
    </location>
</feature>
<feature type="domain" description="ABC transmembrane type-1" evidence="12">
    <location>
        <begin position="835"/>
        <end position="1156"/>
    </location>
</feature>
<dbReference type="GO" id="GO:0016887">
    <property type="term" value="F:ATP hydrolysis activity"/>
    <property type="evidence" value="ECO:0007669"/>
    <property type="project" value="InterPro"/>
</dbReference>
<dbReference type="PANTHER" id="PTHR24223">
    <property type="entry name" value="ATP-BINDING CASSETTE SUB-FAMILY C"/>
    <property type="match status" value="1"/>
</dbReference>
<dbReference type="Gene3D" id="1.20.1560.10">
    <property type="entry name" value="ABC transporter type 1, transmembrane domain"/>
    <property type="match status" value="2"/>
</dbReference>
<feature type="transmembrane region" description="Helical" evidence="10">
    <location>
        <begin position="1089"/>
        <end position="1118"/>
    </location>
</feature>